<dbReference type="Proteomes" id="UP001642720">
    <property type="component" value="Unassembled WGS sequence"/>
</dbReference>
<name>A0ABY2H6V8_9HYPO</name>
<proteinExistence type="predicted"/>
<gene>
    <name evidence="1" type="ORF">CCMA1212_003834</name>
</gene>
<accession>A0ABY2H6V8</accession>
<keyword evidence="2" id="KW-1185">Reference proteome</keyword>
<protein>
    <submittedName>
        <fullName evidence="1">Uncharacterized protein</fullName>
    </submittedName>
</protein>
<sequence>MESRRRIPAVTQLEETVPQATGTLWANCKPWTGSEAVGGGYGVRRYRMPPLGAQQSPHGVSNGLCQRVLWRYLKLEWPSRLWVLDPGQEPVPPSQ</sequence>
<dbReference type="EMBL" id="PPTA01000004">
    <property type="protein sequence ID" value="TFB03846.1"/>
    <property type="molecule type" value="Genomic_DNA"/>
</dbReference>
<evidence type="ECO:0000313" key="2">
    <source>
        <dbReference type="Proteomes" id="UP001642720"/>
    </source>
</evidence>
<evidence type="ECO:0000313" key="1">
    <source>
        <dbReference type="EMBL" id="TFB03846.1"/>
    </source>
</evidence>
<dbReference type="RefSeq" id="XP_073560047.1">
    <property type="nucleotide sequence ID" value="XM_073701163.1"/>
</dbReference>
<reference evidence="1 2" key="1">
    <citation type="submission" date="2018-01" db="EMBL/GenBank/DDBJ databases">
        <title>Genome characterization of the sugarcane-associated fungus Trichoderma ghanense CCMA-1212 and their application in lignocelulose bioconversion.</title>
        <authorList>
            <person name="Steindorff A.S."/>
            <person name="Mendes T.D."/>
            <person name="Vilela E.S.D."/>
            <person name="Rodrigues D.S."/>
            <person name="Formighieri E.F."/>
            <person name="Melo I.S."/>
            <person name="Favaro L.C.L."/>
        </authorList>
    </citation>
    <scope>NUCLEOTIDE SEQUENCE [LARGE SCALE GENOMIC DNA]</scope>
    <source>
        <strain evidence="1 2">CCMA-1212</strain>
    </source>
</reference>
<comment type="caution">
    <text evidence="1">The sequence shown here is derived from an EMBL/GenBank/DDBJ whole genome shotgun (WGS) entry which is preliminary data.</text>
</comment>
<organism evidence="1 2">
    <name type="scientific">Trichoderma ghanense</name>
    <dbReference type="NCBI Taxonomy" id="65468"/>
    <lineage>
        <taxon>Eukaryota</taxon>
        <taxon>Fungi</taxon>
        <taxon>Dikarya</taxon>
        <taxon>Ascomycota</taxon>
        <taxon>Pezizomycotina</taxon>
        <taxon>Sordariomycetes</taxon>
        <taxon>Hypocreomycetidae</taxon>
        <taxon>Hypocreales</taxon>
        <taxon>Hypocreaceae</taxon>
        <taxon>Trichoderma</taxon>
    </lineage>
</organism>
<dbReference type="GeneID" id="300575613"/>